<keyword evidence="3" id="KW-1133">Transmembrane helix</keyword>
<dbReference type="SUPFAM" id="SSF56954">
    <property type="entry name" value="Outer membrane efflux proteins (OEP)"/>
    <property type="match status" value="1"/>
</dbReference>
<keyword evidence="3" id="KW-0812">Transmembrane</keyword>
<dbReference type="InterPro" id="IPR001036">
    <property type="entry name" value="Acrflvin-R"/>
</dbReference>
<keyword evidence="5" id="KW-1185">Reference proteome</keyword>
<name>A0A0D0GLA8_9SPHI</name>
<dbReference type="InterPro" id="IPR027463">
    <property type="entry name" value="AcrB_DN_DC_subdom"/>
</dbReference>
<dbReference type="Gene3D" id="1.20.1600.10">
    <property type="entry name" value="Outer membrane efflux proteins (OEP)"/>
    <property type="match status" value="1"/>
</dbReference>
<dbReference type="Proteomes" id="UP000032049">
    <property type="component" value="Unassembled WGS sequence"/>
</dbReference>
<feature type="transmembrane region" description="Helical" evidence="3">
    <location>
        <begin position="222"/>
        <end position="248"/>
    </location>
</feature>
<dbReference type="STRING" id="1503925.TH53_11915"/>
<feature type="coiled-coil region" evidence="2">
    <location>
        <begin position="425"/>
        <end position="452"/>
    </location>
</feature>
<dbReference type="Pfam" id="PF00873">
    <property type="entry name" value="ACR_tran"/>
    <property type="match status" value="1"/>
</dbReference>
<dbReference type="OrthoDB" id="9760604at2"/>
<accession>A0A0D0GLA8</accession>
<dbReference type="GO" id="GO:0042910">
    <property type="term" value="F:xenobiotic transmembrane transporter activity"/>
    <property type="evidence" value="ECO:0007669"/>
    <property type="project" value="TreeGrafter"/>
</dbReference>
<evidence type="ECO:0000313" key="4">
    <source>
        <dbReference type="EMBL" id="KIO76970.1"/>
    </source>
</evidence>
<evidence type="ECO:0000256" key="3">
    <source>
        <dbReference type="SAM" id="Phobius"/>
    </source>
</evidence>
<dbReference type="InterPro" id="IPR003423">
    <property type="entry name" value="OMP_efflux"/>
</dbReference>
<organism evidence="4 5">
    <name type="scientific">Pedobacter lusitanus</name>
    <dbReference type="NCBI Taxonomy" id="1503925"/>
    <lineage>
        <taxon>Bacteria</taxon>
        <taxon>Pseudomonadati</taxon>
        <taxon>Bacteroidota</taxon>
        <taxon>Sphingobacteriia</taxon>
        <taxon>Sphingobacteriales</taxon>
        <taxon>Sphingobacteriaceae</taxon>
        <taxon>Pedobacter</taxon>
    </lineage>
</organism>
<dbReference type="Gene3D" id="1.20.1640.10">
    <property type="entry name" value="Multidrug efflux transporter AcrB transmembrane domain"/>
    <property type="match status" value="1"/>
</dbReference>
<feature type="non-terminal residue" evidence="4">
    <location>
        <position position="1"/>
    </location>
</feature>
<dbReference type="GO" id="GO:0005886">
    <property type="term" value="C:plasma membrane"/>
    <property type="evidence" value="ECO:0007669"/>
    <property type="project" value="TreeGrafter"/>
</dbReference>
<feature type="transmembrane region" description="Helical" evidence="3">
    <location>
        <begin position="191"/>
        <end position="210"/>
    </location>
</feature>
<dbReference type="Gene3D" id="3.30.2090.10">
    <property type="entry name" value="Multidrug efflux transporter AcrB TolC docking domain, DN and DC subdomains"/>
    <property type="match status" value="1"/>
</dbReference>
<dbReference type="Gene3D" id="3.30.70.1440">
    <property type="entry name" value="Multidrug efflux transporter AcrB pore domain"/>
    <property type="match status" value="1"/>
</dbReference>
<dbReference type="RefSeq" id="WP_041882276.1">
    <property type="nucleotide sequence ID" value="NZ_JXRA01000050.1"/>
</dbReference>
<proteinExistence type="inferred from homology"/>
<dbReference type="SUPFAM" id="SSF82866">
    <property type="entry name" value="Multidrug efflux transporter AcrB transmembrane domain"/>
    <property type="match status" value="1"/>
</dbReference>
<keyword evidence="2" id="KW-0175">Coiled coil</keyword>
<feature type="transmembrane region" description="Helical" evidence="3">
    <location>
        <begin position="142"/>
        <end position="165"/>
    </location>
</feature>
<dbReference type="Pfam" id="PF02321">
    <property type="entry name" value="OEP"/>
    <property type="match status" value="1"/>
</dbReference>
<evidence type="ECO:0000256" key="1">
    <source>
        <dbReference type="ARBA" id="ARBA00007613"/>
    </source>
</evidence>
<dbReference type="AlphaFoldDB" id="A0A0D0GLA8"/>
<comment type="caution">
    <text evidence="4">The sequence shown here is derived from an EMBL/GenBank/DDBJ whole genome shotgun (WGS) entry which is preliminary data.</text>
</comment>
<comment type="similarity">
    <text evidence="1">Belongs to the outer membrane factor (OMF) (TC 1.B.17) family.</text>
</comment>
<dbReference type="GO" id="GO:0015562">
    <property type="term" value="F:efflux transmembrane transporter activity"/>
    <property type="evidence" value="ECO:0007669"/>
    <property type="project" value="InterPro"/>
</dbReference>
<protein>
    <submittedName>
        <fullName evidence="4">Contig50, whole genome shotgun sequence</fullName>
    </submittedName>
</protein>
<gene>
    <name evidence="4" type="ORF">TH53_11915</name>
</gene>
<reference evidence="4 5" key="1">
    <citation type="submission" date="2015-01" db="EMBL/GenBank/DDBJ databases">
        <title>Draft genome sequence of Pedobacter sp. NL19 isolated from sludge of an effluent treatment pond in an abandoned uranium mine.</title>
        <authorList>
            <person name="Santos T."/>
            <person name="Caetano T."/>
            <person name="Covas C."/>
            <person name="Cruz A."/>
            <person name="Mendo S."/>
        </authorList>
    </citation>
    <scope>NUCLEOTIDE SEQUENCE [LARGE SCALE GENOMIC DNA]</scope>
    <source>
        <strain evidence="4 5">NL19</strain>
    </source>
</reference>
<feature type="transmembrane region" description="Helical" evidence="3">
    <location>
        <begin position="92"/>
        <end position="111"/>
    </location>
</feature>
<dbReference type="PRINTS" id="PR00702">
    <property type="entry name" value="ACRIFLAVINRP"/>
</dbReference>
<dbReference type="PANTHER" id="PTHR32063">
    <property type="match status" value="1"/>
</dbReference>
<sequence length="669" mass="74534">FDIRNLMIPAKTGGQIPLSLVASVEEVEGVNQIQREDTKRRIIIGFNIKDRDVQTIVEELQQKAGRELHLNKGYTIQYGGSFENMTAAKSRLSIVVPIALLLIFLLLYFAFGSVKQGLLIYTAIPLSAIGGILALWARDLPFSISAGVGFIALFGVAVLNGILLVTEFNRLKKEGWTDVKRIVIHATKSKLRAVLMTALVPSLGFIPMAISTGAGGAVQKPLATVVIGGLIVSTLLTLFVLPMLYLLFEKGFGYFKPQKRIATVMLFLLFAGLQSAIAQQKIHLPAAIDSALKNNNALRVSMIQTDYYRELKKSSFDVQKANAGFEFGQFNSLKNDNRFSISQSIDFPGVYIHQSAIHKTNIQLSETNLLQHQLELKTRVKSGYYSLLVMENKRKLLLQADSIYSAFLEKAEQRFNSGDVDALELATARNQRLQISNQLEALQTDYEVLLNRFNVLLNAQHQMWPENDNVLYKLSVLPDADQTADNPLLKLQQQQLQLSKQQYKLEKSKLLPSLNLGYSNTSIVGWQTLSSGSEIYFDKGKRFSSVNAGLGIPVFFGAQRSKIKASNVLIRQKEQELATSRQDLSTALADALKVYARNSKLISSYQDKILPNASKIITITTDKLNAGEIGYLDWVILINQSIQIRSEYFNTVQQLNEAAFEIEKISAVN</sequence>
<dbReference type="PANTHER" id="PTHR32063:SF24">
    <property type="entry name" value="CATION EFFLUX SYSTEM (ACRB_ACRD_ACRF FAMILY)"/>
    <property type="match status" value="1"/>
</dbReference>
<feature type="transmembrane region" description="Helical" evidence="3">
    <location>
        <begin position="260"/>
        <end position="278"/>
    </location>
</feature>
<evidence type="ECO:0000256" key="2">
    <source>
        <dbReference type="SAM" id="Coils"/>
    </source>
</evidence>
<keyword evidence="3" id="KW-0472">Membrane</keyword>
<dbReference type="EMBL" id="JXRA01000050">
    <property type="protein sequence ID" value="KIO76970.1"/>
    <property type="molecule type" value="Genomic_DNA"/>
</dbReference>
<feature type="transmembrane region" description="Helical" evidence="3">
    <location>
        <begin position="118"/>
        <end position="136"/>
    </location>
</feature>
<evidence type="ECO:0000313" key="5">
    <source>
        <dbReference type="Proteomes" id="UP000032049"/>
    </source>
</evidence>